<dbReference type="OrthoDB" id="3784370at2"/>
<dbReference type="Proteomes" id="UP000307087">
    <property type="component" value="Unassembled WGS sequence"/>
</dbReference>
<organism evidence="1 2">
    <name type="scientific">Nocardioides caeni</name>
    <dbReference type="NCBI Taxonomy" id="574700"/>
    <lineage>
        <taxon>Bacteria</taxon>
        <taxon>Bacillati</taxon>
        <taxon>Actinomycetota</taxon>
        <taxon>Actinomycetes</taxon>
        <taxon>Propionibacteriales</taxon>
        <taxon>Nocardioidaceae</taxon>
        <taxon>Nocardioides</taxon>
    </lineage>
</organism>
<keyword evidence="2" id="KW-1185">Reference proteome</keyword>
<dbReference type="EMBL" id="STGW01000002">
    <property type="protein sequence ID" value="THV17963.1"/>
    <property type="molecule type" value="Genomic_DNA"/>
</dbReference>
<sequence length="354" mass="36867">MTDHTSHTTHGTDDPQLRDLLTAAVPDDAPTLDAARLARDARTARTRRRTATAVGGVLAVGATVAGVGLLGGQDPAARDDTTATTAPYDAPTCPATLPELPDAVWAVDSLDGLASVRICPDLDATAGPLLSVDEKGQVLASMDALVQSDRFGEQVDVAETFDPERCATISVVNSRQSLQLTFDDGRSVLLPTAMCSPISVAGREIDGGALGTAYLAALDGQRDDLTYSHPFSGPLPCAGRGSVPDAARPGREQLVAAVLCTPDGEEVAPLSDAQLADLNDAWRSAKEFVQDPTADDESECTAPEDAPSYLVVGTDHSDVMRFSDTGCGFLVWSGWRPGDSQALPTTLADLGLTP</sequence>
<comment type="caution">
    <text evidence="1">The sequence shown here is derived from an EMBL/GenBank/DDBJ whole genome shotgun (WGS) entry which is preliminary data.</text>
</comment>
<evidence type="ECO:0000313" key="2">
    <source>
        <dbReference type="Proteomes" id="UP000307087"/>
    </source>
</evidence>
<name>A0A4S8NLU9_9ACTN</name>
<accession>A0A4S8NLU9</accession>
<gene>
    <name evidence="1" type="ORF">E9934_05815</name>
</gene>
<reference evidence="1 2" key="1">
    <citation type="journal article" date="2009" name="Int. J. Syst. Evol. Microbiol.">
        <title>Nocardioides caeni sp. nov., isolated from wastewater.</title>
        <authorList>
            <person name="Yoon J.H."/>
            <person name="Kang S.J."/>
            <person name="Park S."/>
            <person name="Kim W."/>
            <person name="Oh T.K."/>
        </authorList>
    </citation>
    <scope>NUCLEOTIDE SEQUENCE [LARGE SCALE GENOMIC DNA]</scope>
    <source>
        <strain evidence="1 2">DSM 23134</strain>
    </source>
</reference>
<proteinExistence type="predicted"/>
<protein>
    <submittedName>
        <fullName evidence="1">Uncharacterized protein</fullName>
    </submittedName>
</protein>
<evidence type="ECO:0000313" key="1">
    <source>
        <dbReference type="EMBL" id="THV17963.1"/>
    </source>
</evidence>
<dbReference type="RefSeq" id="WP_136561898.1">
    <property type="nucleotide sequence ID" value="NZ_BAABLS010000001.1"/>
</dbReference>
<dbReference type="AlphaFoldDB" id="A0A4S8NLU9"/>